<sequence length="13" mass="1577">MHACPLIQEYCRI</sequence>
<name>A0A0K2TGM4_LEPSM</name>
<reference evidence="1" key="1">
    <citation type="submission" date="2014-05" db="EMBL/GenBank/DDBJ databases">
        <authorList>
            <person name="Chronopoulou M."/>
        </authorList>
    </citation>
    <scope>NUCLEOTIDE SEQUENCE</scope>
    <source>
        <tissue evidence="1">Whole organism</tissue>
    </source>
</reference>
<organism evidence="1">
    <name type="scientific">Lepeophtheirus salmonis</name>
    <name type="common">Salmon louse</name>
    <name type="synonym">Caligus salmonis</name>
    <dbReference type="NCBI Taxonomy" id="72036"/>
    <lineage>
        <taxon>Eukaryota</taxon>
        <taxon>Metazoa</taxon>
        <taxon>Ecdysozoa</taxon>
        <taxon>Arthropoda</taxon>
        <taxon>Crustacea</taxon>
        <taxon>Multicrustacea</taxon>
        <taxon>Hexanauplia</taxon>
        <taxon>Copepoda</taxon>
        <taxon>Siphonostomatoida</taxon>
        <taxon>Caligidae</taxon>
        <taxon>Lepeophtheirus</taxon>
    </lineage>
</organism>
<dbReference type="EMBL" id="HACA01007275">
    <property type="protein sequence ID" value="CDW24636.1"/>
    <property type="molecule type" value="Transcribed_RNA"/>
</dbReference>
<evidence type="ECO:0000313" key="1">
    <source>
        <dbReference type="EMBL" id="CDW24636.1"/>
    </source>
</evidence>
<protein>
    <submittedName>
        <fullName evidence="1">Uncharacterized protein</fullName>
    </submittedName>
</protein>
<proteinExistence type="predicted"/>
<accession>A0A0K2TGM4</accession>